<accession>A0A8J5RMW3</accession>
<dbReference type="Proteomes" id="UP000729402">
    <property type="component" value="Unassembled WGS sequence"/>
</dbReference>
<organism evidence="2 3">
    <name type="scientific">Zizania palustris</name>
    <name type="common">Northern wild rice</name>
    <dbReference type="NCBI Taxonomy" id="103762"/>
    <lineage>
        <taxon>Eukaryota</taxon>
        <taxon>Viridiplantae</taxon>
        <taxon>Streptophyta</taxon>
        <taxon>Embryophyta</taxon>
        <taxon>Tracheophyta</taxon>
        <taxon>Spermatophyta</taxon>
        <taxon>Magnoliopsida</taxon>
        <taxon>Liliopsida</taxon>
        <taxon>Poales</taxon>
        <taxon>Poaceae</taxon>
        <taxon>BOP clade</taxon>
        <taxon>Oryzoideae</taxon>
        <taxon>Oryzeae</taxon>
        <taxon>Zizaniinae</taxon>
        <taxon>Zizania</taxon>
    </lineage>
</organism>
<sequence length="76" mass="8185">MKATWPSPLSLRPHRSHRPTSPLSSPGRPPLSRPASGATAPPPSTLAAPTTPDPNTPYVRWTVRDAQRARVAGNVW</sequence>
<evidence type="ECO:0000256" key="1">
    <source>
        <dbReference type="SAM" id="MobiDB-lite"/>
    </source>
</evidence>
<evidence type="ECO:0000313" key="3">
    <source>
        <dbReference type="Proteomes" id="UP000729402"/>
    </source>
</evidence>
<reference evidence="2" key="1">
    <citation type="journal article" date="2021" name="bioRxiv">
        <title>Whole Genome Assembly and Annotation of Northern Wild Rice, Zizania palustris L., Supports a Whole Genome Duplication in the Zizania Genus.</title>
        <authorList>
            <person name="Haas M."/>
            <person name="Kono T."/>
            <person name="Macchietto M."/>
            <person name="Millas R."/>
            <person name="McGilp L."/>
            <person name="Shao M."/>
            <person name="Duquette J."/>
            <person name="Hirsch C.N."/>
            <person name="Kimball J."/>
        </authorList>
    </citation>
    <scope>NUCLEOTIDE SEQUENCE</scope>
    <source>
        <tissue evidence="2">Fresh leaf tissue</tissue>
    </source>
</reference>
<protein>
    <submittedName>
        <fullName evidence="2">Uncharacterized protein</fullName>
    </submittedName>
</protein>
<keyword evidence="3" id="KW-1185">Reference proteome</keyword>
<dbReference type="EMBL" id="JAAALK010000290">
    <property type="protein sequence ID" value="KAG8047230.1"/>
    <property type="molecule type" value="Genomic_DNA"/>
</dbReference>
<feature type="compositionally biased region" description="Low complexity" evidence="1">
    <location>
        <begin position="33"/>
        <end position="50"/>
    </location>
</feature>
<feature type="region of interest" description="Disordered" evidence="1">
    <location>
        <begin position="1"/>
        <end position="58"/>
    </location>
</feature>
<dbReference type="AlphaFoldDB" id="A0A8J5RMW3"/>
<evidence type="ECO:0000313" key="2">
    <source>
        <dbReference type="EMBL" id="KAG8047230.1"/>
    </source>
</evidence>
<comment type="caution">
    <text evidence="2">The sequence shown here is derived from an EMBL/GenBank/DDBJ whole genome shotgun (WGS) entry which is preliminary data.</text>
</comment>
<gene>
    <name evidence="2" type="ORF">GUJ93_ZPchr0008g12230</name>
</gene>
<name>A0A8J5RMW3_ZIZPA</name>
<reference evidence="2" key="2">
    <citation type="submission" date="2021-02" db="EMBL/GenBank/DDBJ databases">
        <authorList>
            <person name="Kimball J.A."/>
            <person name="Haas M.W."/>
            <person name="Macchietto M."/>
            <person name="Kono T."/>
            <person name="Duquette J."/>
            <person name="Shao M."/>
        </authorList>
    </citation>
    <scope>NUCLEOTIDE SEQUENCE</scope>
    <source>
        <tissue evidence="2">Fresh leaf tissue</tissue>
    </source>
</reference>
<proteinExistence type="predicted"/>